<keyword evidence="3" id="KW-1185">Reference proteome</keyword>
<sequence>METKLIQIETVSAEEFKTEIVNAILEQLKPLLQKEKIEDNKKEMITRTEAADLLNISLVKLWEITKNNLIPKYKIGGKVLHKKIDVQRFINESFKS</sequence>
<name>A0A562KBW2_9FLAO</name>
<evidence type="ECO:0000313" key="3">
    <source>
        <dbReference type="Proteomes" id="UP000315312"/>
    </source>
</evidence>
<dbReference type="RefSeq" id="WP_133610853.1">
    <property type="nucleotide sequence ID" value="NZ_SNZC01000006.1"/>
</dbReference>
<dbReference type="AlphaFoldDB" id="A0A562KBW2"/>
<evidence type="ECO:0000313" key="2">
    <source>
        <dbReference type="EMBL" id="TWH92897.1"/>
    </source>
</evidence>
<reference evidence="2 3" key="1">
    <citation type="journal article" date="2015" name="Stand. Genomic Sci.">
        <title>Genomic Encyclopedia of Bacterial and Archaeal Type Strains, Phase III: the genomes of soil and plant-associated and newly described type strains.</title>
        <authorList>
            <person name="Whitman W.B."/>
            <person name="Woyke T."/>
            <person name="Klenk H.P."/>
            <person name="Zhou Y."/>
            <person name="Lilburn T.G."/>
            <person name="Beck B.J."/>
            <person name="De Vos P."/>
            <person name="Vandamme P."/>
            <person name="Eisen J.A."/>
            <person name="Garrity G."/>
            <person name="Hugenholtz P."/>
            <person name="Kyrpides N.C."/>
        </authorList>
    </citation>
    <scope>NUCLEOTIDE SEQUENCE [LARGE SCALE GENOMIC DNA]</scope>
    <source>
        <strain evidence="2 3">CGMCC 1.6844</strain>
    </source>
</reference>
<organism evidence="2 3">
    <name type="scientific">Flavobacterium cheniae</name>
    <dbReference type="NCBI Taxonomy" id="295428"/>
    <lineage>
        <taxon>Bacteria</taxon>
        <taxon>Pseudomonadati</taxon>
        <taxon>Bacteroidota</taxon>
        <taxon>Flavobacteriia</taxon>
        <taxon>Flavobacteriales</taxon>
        <taxon>Flavobacteriaceae</taxon>
        <taxon>Flavobacterium</taxon>
    </lineage>
</organism>
<dbReference type="EMBL" id="VLKM01000010">
    <property type="protein sequence ID" value="TWH92897.1"/>
    <property type="molecule type" value="Genomic_DNA"/>
</dbReference>
<dbReference type="InterPro" id="IPR041657">
    <property type="entry name" value="HTH_17"/>
</dbReference>
<dbReference type="Pfam" id="PF12728">
    <property type="entry name" value="HTH_17"/>
    <property type="match status" value="1"/>
</dbReference>
<gene>
    <name evidence="2" type="ORF">IP97_02218</name>
</gene>
<protein>
    <submittedName>
        <fullName evidence="2">Excisionase family DNA binding protein</fullName>
    </submittedName>
</protein>
<dbReference type="OrthoDB" id="1097811at2"/>
<proteinExistence type="predicted"/>
<evidence type="ECO:0000259" key="1">
    <source>
        <dbReference type="Pfam" id="PF12728"/>
    </source>
</evidence>
<comment type="caution">
    <text evidence="2">The sequence shown here is derived from an EMBL/GenBank/DDBJ whole genome shotgun (WGS) entry which is preliminary data.</text>
</comment>
<accession>A0A562KBW2</accession>
<dbReference type="Proteomes" id="UP000315312">
    <property type="component" value="Unassembled WGS sequence"/>
</dbReference>
<feature type="domain" description="Helix-turn-helix" evidence="1">
    <location>
        <begin position="46"/>
        <end position="92"/>
    </location>
</feature>